<evidence type="ECO:0000313" key="1">
    <source>
        <dbReference type="EMBL" id="SVD53727.1"/>
    </source>
</evidence>
<dbReference type="EMBL" id="UINC01156992">
    <property type="protein sequence ID" value="SVD53727.1"/>
    <property type="molecule type" value="Genomic_DNA"/>
</dbReference>
<dbReference type="AlphaFoldDB" id="A0A382W4L6"/>
<protein>
    <submittedName>
        <fullName evidence="1">Uncharacterized protein</fullName>
    </submittedName>
</protein>
<gene>
    <name evidence="1" type="ORF">METZ01_LOCUS406581</name>
</gene>
<name>A0A382W4L6_9ZZZZ</name>
<organism evidence="1">
    <name type="scientific">marine metagenome</name>
    <dbReference type="NCBI Taxonomy" id="408172"/>
    <lineage>
        <taxon>unclassified sequences</taxon>
        <taxon>metagenomes</taxon>
        <taxon>ecological metagenomes</taxon>
    </lineage>
</organism>
<accession>A0A382W4L6</accession>
<reference evidence="1" key="1">
    <citation type="submission" date="2018-05" db="EMBL/GenBank/DDBJ databases">
        <authorList>
            <person name="Lanie J.A."/>
            <person name="Ng W.-L."/>
            <person name="Kazmierczak K.M."/>
            <person name="Andrzejewski T.M."/>
            <person name="Davidsen T.M."/>
            <person name="Wayne K.J."/>
            <person name="Tettelin H."/>
            <person name="Glass J.I."/>
            <person name="Rusch D."/>
            <person name="Podicherti R."/>
            <person name="Tsui H.-C.T."/>
            <person name="Winkler M.E."/>
        </authorList>
    </citation>
    <scope>NUCLEOTIDE SEQUENCE</scope>
</reference>
<proteinExistence type="predicted"/>
<sequence length="126" mass="13339">MTTVAKTTHNATLIEPAPLEVVSTLAAAGVDVADIRICVCTDLAADGLHYGDQWLVVVEDRVLVVRQQPAGWAVIDTAIADVLHAHTEALVGGGRLLIERHDEPTLSVAFTSTEAAKFSEVARGVE</sequence>